<accession>A0A2H3DXV8</accession>
<evidence type="ECO:0000256" key="1">
    <source>
        <dbReference type="SAM" id="Phobius"/>
    </source>
</evidence>
<proteinExistence type="predicted"/>
<gene>
    <name evidence="2" type="ORF">ARMGADRAFT_1074866</name>
</gene>
<protein>
    <submittedName>
        <fullName evidence="2">Uncharacterized protein</fullName>
    </submittedName>
</protein>
<organism evidence="2 3">
    <name type="scientific">Armillaria gallica</name>
    <name type="common">Bulbous honey fungus</name>
    <name type="synonym">Armillaria bulbosa</name>
    <dbReference type="NCBI Taxonomy" id="47427"/>
    <lineage>
        <taxon>Eukaryota</taxon>
        <taxon>Fungi</taxon>
        <taxon>Dikarya</taxon>
        <taxon>Basidiomycota</taxon>
        <taxon>Agaricomycotina</taxon>
        <taxon>Agaricomycetes</taxon>
        <taxon>Agaricomycetidae</taxon>
        <taxon>Agaricales</taxon>
        <taxon>Marasmiineae</taxon>
        <taxon>Physalacriaceae</taxon>
        <taxon>Armillaria</taxon>
    </lineage>
</organism>
<feature type="transmembrane region" description="Helical" evidence="1">
    <location>
        <begin position="52"/>
        <end position="74"/>
    </location>
</feature>
<keyword evidence="1" id="KW-0472">Membrane</keyword>
<feature type="transmembrane region" description="Helical" evidence="1">
    <location>
        <begin position="20"/>
        <end position="40"/>
    </location>
</feature>
<name>A0A2H3DXV8_ARMGA</name>
<feature type="transmembrane region" description="Helical" evidence="1">
    <location>
        <begin position="95"/>
        <end position="118"/>
    </location>
</feature>
<evidence type="ECO:0000313" key="3">
    <source>
        <dbReference type="Proteomes" id="UP000217790"/>
    </source>
</evidence>
<keyword evidence="3" id="KW-1185">Reference proteome</keyword>
<dbReference type="OrthoDB" id="2950406at2759"/>
<dbReference type="InParanoid" id="A0A2H3DXV8"/>
<evidence type="ECO:0000313" key="2">
    <source>
        <dbReference type="EMBL" id="PBL00050.1"/>
    </source>
</evidence>
<sequence length="183" mass="20304">MEIIMVVRAWAIVGRQPHVLWIFLGLLTLSTIASIVLYVLPIEPADSTYYFYFLSIVFLEVILFAVVAYHAITYQRNLRSLQSSRSDVLQPGPRPIMCLMFEDSILYFVIIIAVLTIVPILPESVPLSLSVASITATRVLLRLRKQALPDSAGETSVQEEPLTFRAVSGGINSSSEGEEDESS</sequence>
<dbReference type="Proteomes" id="UP000217790">
    <property type="component" value="Unassembled WGS sequence"/>
</dbReference>
<keyword evidence="1" id="KW-0812">Transmembrane</keyword>
<keyword evidence="1" id="KW-1133">Transmembrane helix</keyword>
<dbReference type="EMBL" id="KZ293647">
    <property type="protein sequence ID" value="PBL00050.1"/>
    <property type="molecule type" value="Genomic_DNA"/>
</dbReference>
<reference evidence="3" key="1">
    <citation type="journal article" date="2017" name="Nat. Ecol. Evol.">
        <title>Genome expansion and lineage-specific genetic innovations in the forest pathogenic fungi Armillaria.</title>
        <authorList>
            <person name="Sipos G."/>
            <person name="Prasanna A.N."/>
            <person name="Walter M.C."/>
            <person name="O'Connor E."/>
            <person name="Balint B."/>
            <person name="Krizsan K."/>
            <person name="Kiss B."/>
            <person name="Hess J."/>
            <person name="Varga T."/>
            <person name="Slot J."/>
            <person name="Riley R."/>
            <person name="Boka B."/>
            <person name="Rigling D."/>
            <person name="Barry K."/>
            <person name="Lee J."/>
            <person name="Mihaltcheva S."/>
            <person name="LaButti K."/>
            <person name="Lipzen A."/>
            <person name="Waldron R."/>
            <person name="Moloney N.M."/>
            <person name="Sperisen C."/>
            <person name="Kredics L."/>
            <person name="Vagvoelgyi C."/>
            <person name="Patrignani A."/>
            <person name="Fitzpatrick D."/>
            <person name="Nagy I."/>
            <person name="Doyle S."/>
            <person name="Anderson J.B."/>
            <person name="Grigoriev I.V."/>
            <person name="Gueldener U."/>
            <person name="Muensterkoetter M."/>
            <person name="Nagy L.G."/>
        </authorList>
    </citation>
    <scope>NUCLEOTIDE SEQUENCE [LARGE SCALE GENOMIC DNA]</scope>
    <source>
        <strain evidence="3">Ar21-2</strain>
    </source>
</reference>
<dbReference type="AlphaFoldDB" id="A0A2H3DXV8"/>